<keyword evidence="2" id="KW-0694">RNA-binding</keyword>
<feature type="region of interest" description="Disordered" evidence="7">
    <location>
        <begin position="301"/>
        <end position="336"/>
    </location>
</feature>
<dbReference type="GO" id="GO:0005634">
    <property type="term" value="C:nucleus"/>
    <property type="evidence" value="ECO:0007669"/>
    <property type="project" value="UniProtKB-SubCell"/>
</dbReference>
<dbReference type="InterPro" id="IPR016194">
    <property type="entry name" value="SPOC-like_C_dom_sf"/>
</dbReference>
<keyword evidence="3" id="KW-0805">Transcription regulation</keyword>
<sequence>MGPQPQPLVTKFTMTSTQQPLIGKVIAVSSSLQAQPTLSIFTTVSSPSQAHTIMSKFTNVSSPQQAQTTITKLNTVAVPFQSSQPQPTLAKFVTAIHQPTSAKITPGLPQPNFTKYATITSVMPHHSVPKLPQVSPMTVHPQPSMAKFTTVAQPTIAKIPVVTTPQPQPQPINPKAHLLNRITKAQAPLTPKAIILQSIANGPTLEAPVPLKPGGTPSPNLSTAAPRSVPMEVDTPRPLPYEASSMQGVVISSTPWKSELFQNEVIPGYQHTTPGSHYVHPSVGMYHQSMYHHLREAALAQQQGGYHTSGSGQDKDSADVVPPVVGSSPHERTTDSPQVATLYTLGNRLLFHQPPPGFRPARHLTTPPHASPEPPLSTDTLYSVLERRYPVMWQGELVLKSDQAFVQMHYVFGNHLLARDALPLATAEGGLSPTPTLRIAQRMRLEQTQIDGVVRKMQTDGEHCMLLALPCGRTEVDVVQQSAYLQSGFITYLQQKQAAGIVNIAAPGTQQAAYIVHVFPSCEFANNSLAQIDAQLLKKVSELTYLVIIIATTATSATG</sequence>
<evidence type="ECO:0000256" key="1">
    <source>
        <dbReference type="ARBA" id="ARBA00004123"/>
    </source>
</evidence>
<proteinExistence type="predicted"/>
<evidence type="ECO:0000256" key="4">
    <source>
        <dbReference type="ARBA" id="ARBA00023054"/>
    </source>
</evidence>
<dbReference type="InterPro" id="IPR012921">
    <property type="entry name" value="SPOC_C"/>
</dbReference>
<dbReference type="EMBL" id="HBUF01346091">
    <property type="protein sequence ID" value="CAG6709472.1"/>
    <property type="molecule type" value="Transcribed_RNA"/>
</dbReference>
<accession>A0A8D8XU25</accession>
<dbReference type="PROSITE" id="PS50917">
    <property type="entry name" value="SPOC"/>
    <property type="match status" value="1"/>
</dbReference>
<dbReference type="CDD" id="cd21543">
    <property type="entry name" value="SPOC_SHARP"/>
    <property type="match status" value="1"/>
</dbReference>
<evidence type="ECO:0000313" key="9">
    <source>
        <dbReference type="EMBL" id="CAG6709472.1"/>
    </source>
</evidence>
<name>A0A8D8XU25_9HEMI</name>
<evidence type="ECO:0000256" key="7">
    <source>
        <dbReference type="SAM" id="MobiDB-lite"/>
    </source>
</evidence>
<keyword evidence="4" id="KW-0175">Coiled coil</keyword>
<evidence type="ECO:0000256" key="6">
    <source>
        <dbReference type="ARBA" id="ARBA00023242"/>
    </source>
</evidence>
<dbReference type="Pfam" id="PF07744">
    <property type="entry name" value="SPOC"/>
    <property type="match status" value="1"/>
</dbReference>
<feature type="compositionally biased region" description="Polar residues" evidence="7">
    <location>
        <begin position="301"/>
        <end position="312"/>
    </location>
</feature>
<evidence type="ECO:0000256" key="5">
    <source>
        <dbReference type="ARBA" id="ARBA00023163"/>
    </source>
</evidence>
<dbReference type="SUPFAM" id="SSF100939">
    <property type="entry name" value="SPOC domain-like"/>
    <property type="match status" value="1"/>
</dbReference>
<comment type="subcellular location">
    <subcellularLocation>
        <location evidence="1">Nucleus</location>
    </subcellularLocation>
</comment>
<organism evidence="9">
    <name type="scientific">Cacopsylla melanoneura</name>
    <dbReference type="NCBI Taxonomy" id="428564"/>
    <lineage>
        <taxon>Eukaryota</taxon>
        <taxon>Metazoa</taxon>
        <taxon>Ecdysozoa</taxon>
        <taxon>Arthropoda</taxon>
        <taxon>Hexapoda</taxon>
        <taxon>Insecta</taxon>
        <taxon>Pterygota</taxon>
        <taxon>Neoptera</taxon>
        <taxon>Paraneoptera</taxon>
        <taxon>Hemiptera</taxon>
        <taxon>Sternorrhyncha</taxon>
        <taxon>Psylloidea</taxon>
        <taxon>Psyllidae</taxon>
        <taxon>Psyllinae</taxon>
        <taxon>Cacopsylla</taxon>
    </lineage>
</organism>
<protein>
    <submittedName>
        <fullName evidence="9">Protein split ends</fullName>
    </submittedName>
</protein>
<dbReference type="FunFam" id="2.40.290.10:FF:000002">
    <property type="entry name" value="Spen family transcriptional repressor"/>
    <property type="match status" value="1"/>
</dbReference>
<dbReference type="Gene3D" id="2.40.290.10">
    <property type="match status" value="1"/>
</dbReference>
<dbReference type="AlphaFoldDB" id="A0A8D8XU25"/>
<keyword evidence="5" id="KW-0804">Transcription</keyword>
<evidence type="ECO:0000259" key="8">
    <source>
        <dbReference type="PROSITE" id="PS50917"/>
    </source>
</evidence>
<evidence type="ECO:0000256" key="2">
    <source>
        <dbReference type="ARBA" id="ARBA00022884"/>
    </source>
</evidence>
<feature type="domain" description="SPOC" evidence="8">
    <location>
        <begin position="382"/>
        <end position="554"/>
    </location>
</feature>
<reference evidence="9" key="1">
    <citation type="submission" date="2021-05" db="EMBL/GenBank/DDBJ databases">
        <authorList>
            <person name="Alioto T."/>
            <person name="Alioto T."/>
            <person name="Gomez Garrido J."/>
        </authorList>
    </citation>
    <scope>NUCLEOTIDE SEQUENCE</scope>
</reference>
<dbReference type="EMBL" id="HBUF01346089">
    <property type="protein sequence ID" value="CAG6709468.1"/>
    <property type="molecule type" value="Transcribed_RNA"/>
</dbReference>
<evidence type="ECO:0000256" key="3">
    <source>
        <dbReference type="ARBA" id="ARBA00023015"/>
    </source>
</evidence>
<feature type="region of interest" description="Disordered" evidence="7">
    <location>
        <begin position="212"/>
        <end position="232"/>
    </location>
</feature>
<dbReference type="GO" id="GO:0003723">
    <property type="term" value="F:RNA binding"/>
    <property type="evidence" value="ECO:0007669"/>
    <property type="project" value="UniProtKB-KW"/>
</dbReference>
<dbReference type="InterPro" id="IPR010912">
    <property type="entry name" value="SPOC_met"/>
</dbReference>
<keyword evidence="6" id="KW-0539">Nucleus</keyword>